<name>A0A0E9U847_ANGAN</name>
<dbReference type="EMBL" id="GBXM01046680">
    <property type="protein sequence ID" value="JAH61897.1"/>
    <property type="molecule type" value="Transcribed_RNA"/>
</dbReference>
<sequence>MINSMGTSQALICSSESVMTELQMTAQDKQRRCQVEH</sequence>
<accession>A0A0E9U847</accession>
<dbReference type="AlphaFoldDB" id="A0A0E9U847"/>
<proteinExistence type="predicted"/>
<reference evidence="1" key="2">
    <citation type="journal article" date="2015" name="Fish Shellfish Immunol.">
        <title>Early steps in the European eel (Anguilla anguilla)-Vibrio vulnificus interaction in the gills: Role of the RtxA13 toxin.</title>
        <authorList>
            <person name="Callol A."/>
            <person name="Pajuelo D."/>
            <person name="Ebbesson L."/>
            <person name="Teles M."/>
            <person name="MacKenzie S."/>
            <person name="Amaro C."/>
        </authorList>
    </citation>
    <scope>NUCLEOTIDE SEQUENCE</scope>
</reference>
<evidence type="ECO:0000313" key="1">
    <source>
        <dbReference type="EMBL" id="JAH61897.1"/>
    </source>
</evidence>
<organism evidence="1">
    <name type="scientific">Anguilla anguilla</name>
    <name type="common">European freshwater eel</name>
    <name type="synonym">Muraena anguilla</name>
    <dbReference type="NCBI Taxonomy" id="7936"/>
    <lineage>
        <taxon>Eukaryota</taxon>
        <taxon>Metazoa</taxon>
        <taxon>Chordata</taxon>
        <taxon>Craniata</taxon>
        <taxon>Vertebrata</taxon>
        <taxon>Euteleostomi</taxon>
        <taxon>Actinopterygii</taxon>
        <taxon>Neopterygii</taxon>
        <taxon>Teleostei</taxon>
        <taxon>Anguilliformes</taxon>
        <taxon>Anguillidae</taxon>
        <taxon>Anguilla</taxon>
    </lineage>
</organism>
<protein>
    <submittedName>
        <fullName evidence="1">Uncharacterized protein</fullName>
    </submittedName>
</protein>
<reference evidence="1" key="1">
    <citation type="submission" date="2014-11" db="EMBL/GenBank/DDBJ databases">
        <authorList>
            <person name="Amaro Gonzalez C."/>
        </authorList>
    </citation>
    <scope>NUCLEOTIDE SEQUENCE</scope>
</reference>